<name>A0ACB6Z8Z1_THEGA</name>
<organism evidence="1 2">
    <name type="scientific">Thelephora ganbajun</name>
    <name type="common">Ganba fungus</name>
    <dbReference type="NCBI Taxonomy" id="370292"/>
    <lineage>
        <taxon>Eukaryota</taxon>
        <taxon>Fungi</taxon>
        <taxon>Dikarya</taxon>
        <taxon>Basidiomycota</taxon>
        <taxon>Agaricomycotina</taxon>
        <taxon>Agaricomycetes</taxon>
        <taxon>Thelephorales</taxon>
        <taxon>Thelephoraceae</taxon>
        <taxon>Thelephora</taxon>
    </lineage>
</organism>
<gene>
    <name evidence="1" type="ORF">BDM02DRAFT_3189394</name>
</gene>
<keyword evidence="2" id="KW-1185">Reference proteome</keyword>
<dbReference type="EMBL" id="MU118077">
    <property type="protein sequence ID" value="KAF9645828.1"/>
    <property type="molecule type" value="Genomic_DNA"/>
</dbReference>
<sequence>MANLPQELIDKIIDELAQCDSTHALRACCLVQKRWVERCRKHLFKEISLYAMDHFRDWIKFIPPGPNGPCHHVRSLTYRQGMAVLGPKQLLDLYPGHFTSFTRLENLQIFNLSLRRFTPTSMKKAFGPVGSFIRTLVVKDVVLTLNSLLMFLVHFPRLETLHIGDNLTIVPEKKKQPPSLPNLRGELVLVSMGSIHRPFVLELSKLPLRYSELDVEFRWNSETLNAIAHLILTCSPTLERLTLRYARALFVEDAEEAFPLDLKLCTLLRKVTIQVPKREAQEHLVRLLGTIRSQNLETIEFIGPANSVQPSTWAMVDDELCALVDRLEEDGWKGELRAVIHHSELRRDTFEEGQLLARFRNKGKVVESVDSRLETLWESYWC</sequence>
<dbReference type="Proteomes" id="UP000886501">
    <property type="component" value="Unassembled WGS sequence"/>
</dbReference>
<evidence type="ECO:0000313" key="1">
    <source>
        <dbReference type="EMBL" id="KAF9645828.1"/>
    </source>
</evidence>
<protein>
    <submittedName>
        <fullName evidence="1">Uncharacterized protein</fullName>
    </submittedName>
</protein>
<reference evidence="1" key="1">
    <citation type="submission" date="2019-10" db="EMBL/GenBank/DDBJ databases">
        <authorList>
            <consortium name="DOE Joint Genome Institute"/>
            <person name="Kuo A."/>
            <person name="Miyauchi S."/>
            <person name="Kiss E."/>
            <person name="Drula E."/>
            <person name="Kohler A."/>
            <person name="Sanchez-Garcia M."/>
            <person name="Andreopoulos B."/>
            <person name="Barry K.W."/>
            <person name="Bonito G."/>
            <person name="Buee M."/>
            <person name="Carver A."/>
            <person name="Chen C."/>
            <person name="Cichocki N."/>
            <person name="Clum A."/>
            <person name="Culley D."/>
            <person name="Crous P.W."/>
            <person name="Fauchery L."/>
            <person name="Girlanda M."/>
            <person name="Hayes R."/>
            <person name="Keri Z."/>
            <person name="Labutti K."/>
            <person name="Lipzen A."/>
            <person name="Lombard V."/>
            <person name="Magnuson J."/>
            <person name="Maillard F."/>
            <person name="Morin E."/>
            <person name="Murat C."/>
            <person name="Nolan M."/>
            <person name="Ohm R."/>
            <person name="Pangilinan J."/>
            <person name="Pereira M."/>
            <person name="Perotto S."/>
            <person name="Peter M."/>
            <person name="Riley R."/>
            <person name="Sitrit Y."/>
            <person name="Stielow B."/>
            <person name="Szollosi G."/>
            <person name="Zifcakova L."/>
            <person name="Stursova M."/>
            <person name="Spatafora J.W."/>
            <person name="Tedersoo L."/>
            <person name="Vaario L.-M."/>
            <person name="Yamada A."/>
            <person name="Yan M."/>
            <person name="Wang P."/>
            <person name="Xu J."/>
            <person name="Bruns T."/>
            <person name="Baldrian P."/>
            <person name="Vilgalys R."/>
            <person name="Henrissat B."/>
            <person name="Grigoriev I.V."/>
            <person name="Hibbett D."/>
            <person name="Nagy L.G."/>
            <person name="Martin F.M."/>
        </authorList>
    </citation>
    <scope>NUCLEOTIDE SEQUENCE</scope>
    <source>
        <strain evidence="1">P2</strain>
    </source>
</reference>
<accession>A0ACB6Z8Z1</accession>
<proteinExistence type="predicted"/>
<evidence type="ECO:0000313" key="2">
    <source>
        <dbReference type="Proteomes" id="UP000886501"/>
    </source>
</evidence>
<reference evidence="1" key="2">
    <citation type="journal article" date="2020" name="Nat. Commun.">
        <title>Large-scale genome sequencing of mycorrhizal fungi provides insights into the early evolution of symbiotic traits.</title>
        <authorList>
            <person name="Miyauchi S."/>
            <person name="Kiss E."/>
            <person name="Kuo A."/>
            <person name="Drula E."/>
            <person name="Kohler A."/>
            <person name="Sanchez-Garcia M."/>
            <person name="Morin E."/>
            <person name="Andreopoulos B."/>
            <person name="Barry K.W."/>
            <person name="Bonito G."/>
            <person name="Buee M."/>
            <person name="Carver A."/>
            <person name="Chen C."/>
            <person name="Cichocki N."/>
            <person name="Clum A."/>
            <person name="Culley D."/>
            <person name="Crous P.W."/>
            <person name="Fauchery L."/>
            <person name="Girlanda M."/>
            <person name="Hayes R.D."/>
            <person name="Keri Z."/>
            <person name="LaButti K."/>
            <person name="Lipzen A."/>
            <person name="Lombard V."/>
            <person name="Magnuson J."/>
            <person name="Maillard F."/>
            <person name="Murat C."/>
            <person name="Nolan M."/>
            <person name="Ohm R.A."/>
            <person name="Pangilinan J."/>
            <person name="Pereira M.F."/>
            <person name="Perotto S."/>
            <person name="Peter M."/>
            <person name="Pfister S."/>
            <person name="Riley R."/>
            <person name="Sitrit Y."/>
            <person name="Stielow J.B."/>
            <person name="Szollosi G."/>
            <person name="Zifcakova L."/>
            <person name="Stursova M."/>
            <person name="Spatafora J.W."/>
            <person name="Tedersoo L."/>
            <person name="Vaario L.M."/>
            <person name="Yamada A."/>
            <person name="Yan M."/>
            <person name="Wang P."/>
            <person name="Xu J."/>
            <person name="Bruns T."/>
            <person name="Baldrian P."/>
            <person name="Vilgalys R."/>
            <person name="Dunand C."/>
            <person name="Henrissat B."/>
            <person name="Grigoriev I.V."/>
            <person name="Hibbett D."/>
            <person name="Nagy L.G."/>
            <person name="Martin F.M."/>
        </authorList>
    </citation>
    <scope>NUCLEOTIDE SEQUENCE</scope>
    <source>
        <strain evidence="1">P2</strain>
    </source>
</reference>
<comment type="caution">
    <text evidence="1">The sequence shown here is derived from an EMBL/GenBank/DDBJ whole genome shotgun (WGS) entry which is preliminary data.</text>
</comment>